<evidence type="ECO:0000256" key="1">
    <source>
        <dbReference type="ARBA" id="ARBA00003408"/>
    </source>
</evidence>
<evidence type="ECO:0000256" key="2">
    <source>
        <dbReference type="ARBA" id="ARBA00004651"/>
    </source>
</evidence>
<dbReference type="InterPro" id="IPR048279">
    <property type="entry name" value="MdtK-like"/>
</dbReference>
<dbReference type="AlphaFoldDB" id="A0A9D1GMF9"/>
<feature type="transmembrane region" description="Helical" evidence="13">
    <location>
        <begin position="163"/>
        <end position="184"/>
    </location>
</feature>
<feature type="transmembrane region" description="Helical" evidence="13">
    <location>
        <begin position="130"/>
        <end position="151"/>
    </location>
</feature>
<evidence type="ECO:0000313" key="15">
    <source>
        <dbReference type="Proteomes" id="UP000886860"/>
    </source>
</evidence>
<evidence type="ECO:0000256" key="7">
    <source>
        <dbReference type="ARBA" id="ARBA00022475"/>
    </source>
</evidence>
<comment type="similarity">
    <text evidence="3">Belongs to the multi antimicrobial extrusion (MATE) (TC 2.A.66.1) family.</text>
</comment>
<evidence type="ECO:0000256" key="12">
    <source>
        <dbReference type="ARBA" id="ARBA00031636"/>
    </source>
</evidence>
<evidence type="ECO:0000256" key="6">
    <source>
        <dbReference type="ARBA" id="ARBA00022449"/>
    </source>
</evidence>
<keyword evidence="6" id="KW-0050">Antiport</keyword>
<evidence type="ECO:0000256" key="3">
    <source>
        <dbReference type="ARBA" id="ARBA00010199"/>
    </source>
</evidence>
<feature type="transmembrane region" description="Helical" evidence="13">
    <location>
        <begin position="387"/>
        <end position="408"/>
    </location>
</feature>
<keyword evidence="11 13" id="KW-0472">Membrane</keyword>
<evidence type="ECO:0000256" key="8">
    <source>
        <dbReference type="ARBA" id="ARBA00022692"/>
    </source>
</evidence>
<keyword evidence="9 13" id="KW-1133">Transmembrane helix</keyword>
<protein>
    <recommendedName>
        <fullName evidence="4">Probable multidrug resistance protein NorM</fullName>
    </recommendedName>
    <alternativeName>
        <fullName evidence="12">Multidrug-efflux transporter</fullName>
    </alternativeName>
</protein>
<feature type="transmembrane region" description="Helical" evidence="13">
    <location>
        <begin position="359"/>
        <end position="380"/>
    </location>
</feature>
<keyword evidence="7" id="KW-1003">Cell membrane</keyword>
<dbReference type="InterPro" id="IPR050222">
    <property type="entry name" value="MATE_MdtK"/>
</dbReference>
<keyword evidence="10" id="KW-0406">Ion transport</keyword>
<comment type="subcellular location">
    <subcellularLocation>
        <location evidence="2">Cell membrane</location>
        <topology evidence="2">Multi-pass membrane protein</topology>
    </subcellularLocation>
</comment>
<comment type="function">
    <text evidence="1">Multidrug efflux pump.</text>
</comment>
<dbReference type="InterPro" id="IPR002528">
    <property type="entry name" value="MATE_fam"/>
</dbReference>
<feature type="transmembrane region" description="Helical" evidence="13">
    <location>
        <begin position="196"/>
        <end position="216"/>
    </location>
</feature>
<evidence type="ECO:0000256" key="4">
    <source>
        <dbReference type="ARBA" id="ARBA00020268"/>
    </source>
</evidence>
<evidence type="ECO:0000256" key="11">
    <source>
        <dbReference type="ARBA" id="ARBA00023136"/>
    </source>
</evidence>
<gene>
    <name evidence="14" type="ORF">IAB60_13080</name>
</gene>
<evidence type="ECO:0000256" key="10">
    <source>
        <dbReference type="ARBA" id="ARBA00023065"/>
    </source>
</evidence>
<accession>A0A9D1GMF9</accession>
<sequence length="453" mass="48348">MNETFMKEKPVVPLIVSMALPMVISMLVNSLYNIVDSFFVARISEDAMTALSLVYPVQNLTNALGIGFGIGINAMISLQLGAGQKEKASMAATQGLVLALIHGIVITAASIAVMPGFLKLFTSSETVADLGIRYSEIVFLFSIANLLGVSFEKIFQAVGNMKTTMIALMSGCIANIILDPLLIFGMGPFPEMGIEGAALATGLGQALSLVIYLVVYKLRPISVGIRRRYLVPDRAMAARLYSIGIPAVLNLALPSLLIASLNTILAAYSQSYIVILGIYYKLQTFLYLPANGIIQGMRPVIGYNYGAGESRRVKKIYGVTLVMTGSIMVVGTIICIVFAEPLMQMFTGNEETIQAGGRALRIISAGFIVSALSVTSSGALEGLGKGVPSLVISLFRYTIIIIPAAWILSRLTGPEGVWHAFWLTEALTAAVSALVSRRTVFVSPGREGAAMVK</sequence>
<evidence type="ECO:0000256" key="5">
    <source>
        <dbReference type="ARBA" id="ARBA00022448"/>
    </source>
</evidence>
<keyword evidence="5" id="KW-0813">Transport</keyword>
<feature type="transmembrane region" description="Helical" evidence="13">
    <location>
        <begin position="12"/>
        <end position="32"/>
    </location>
</feature>
<evidence type="ECO:0000313" key="14">
    <source>
        <dbReference type="EMBL" id="HIT43004.1"/>
    </source>
</evidence>
<feature type="transmembrane region" description="Helical" evidence="13">
    <location>
        <begin position="265"/>
        <end position="288"/>
    </location>
</feature>
<comment type="caution">
    <text evidence="14">The sequence shown here is derived from an EMBL/GenBank/DDBJ whole genome shotgun (WGS) entry which is preliminary data.</text>
</comment>
<keyword evidence="8 13" id="KW-0812">Transmembrane</keyword>
<dbReference type="EMBL" id="DVKS01000218">
    <property type="protein sequence ID" value="HIT43004.1"/>
    <property type="molecule type" value="Genomic_DNA"/>
</dbReference>
<dbReference type="GO" id="GO:0042910">
    <property type="term" value="F:xenobiotic transmembrane transporter activity"/>
    <property type="evidence" value="ECO:0007669"/>
    <property type="project" value="InterPro"/>
</dbReference>
<reference evidence="14" key="1">
    <citation type="submission" date="2020-10" db="EMBL/GenBank/DDBJ databases">
        <authorList>
            <person name="Gilroy R."/>
        </authorList>
    </citation>
    <scope>NUCLEOTIDE SEQUENCE</scope>
    <source>
        <strain evidence="14">CHK123-3438</strain>
    </source>
</reference>
<feature type="transmembrane region" description="Helical" evidence="13">
    <location>
        <begin position="63"/>
        <end position="83"/>
    </location>
</feature>
<dbReference type="GO" id="GO:0006811">
    <property type="term" value="P:monoatomic ion transport"/>
    <property type="evidence" value="ECO:0007669"/>
    <property type="project" value="UniProtKB-KW"/>
</dbReference>
<dbReference type="GO" id="GO:0015297">
    <property type="term" value="F:antiporter activity"/>
    <property type="evidence" value="ECO:0007669"/>
    <property type="project" value="UniProtKB-KW"/>
</dbReference>
<dbReference type="Proteomes" id="UP000886860">
    <property type="component" value="Unassembled WGS sequence"/>
</dbReference>
<dbReference type="NCBIfam" id="TIGR00797">
    <property type="entry name" value="matE"/>
    <property type="match status" value="1"/>
</dbReference>
<name>A0A9D1GMF9_9FIRM</name>
<dbReference type="GO" id="GO:0005886">
    <property type="term" value="C:plasma membrane"/>
    <property type="evidence" value="ECO:0007669"/>
    <property type="project" value="UniProtKB-SubCell"/>
</dbReference>
<feature type="transmembrane region" description="Helical" evidence="13">
    <location>
        <begin position="237"/>
        <end position="259"/>
    </location>
</feature>
<feature type="transmembrane region" description="Helical" evidence="13">
    <location>
        <begin position="95"/>
        <end position="118"/>
    </location>
</feature>
<proteinExistence type="inferred from homology"/>
<reference evidence="14" key="2">
    <citation type="journal article" date="2021" name="PeerJ">
        <title>Extensive microbial diversity within the chicken gut microbiome revealed by metagenomics and culture.</title>
        <authorList>
            <person name="Gilroy R."/>
            <person name="Ravi A."/>
            <person name="Getino M."/>
            <person name="Pursley I."/>
            <person name="Horton D.L."/>
            <person name="Alikhan N.F."/>
            <person name="Baker D."/>
            <person name="Gharbi K."/>
            <person name="Hall N."/>
            <person name="Watson M."/>
            <person name="Adriaenssens E.M."/>
            <person name="Foster-Nyarko E."/>
            <person name="Jarju S."/>
            <person name="Secka A."/>
            <person name="Antonio M."/>
            <person name="Oren A."/>
            <person name="Chaudhuri R.R."/>
            <person name="La Ragione R."/>
            <person name="Hildebrand F."/>
            <person name="Pallen M.J."/>
        </authorList>
    </citation>
    <scope>NUCLEOTIDE SEQUENCE</scope>
    <source>
        <strain evidence="14">CHK123-3438</strain>
    </source>
</reference>
<evidence type="ECO:0000256" key="13">
    <source>
        <dbReference type="SAM" id="Phobius"/>
    </source>
</evidence>
<dbReference type="PANTHER" id="PTHR43298">
    <property type="entry name" value="MULTIDRUG RESISTANCE PROTEIN NORM-RELATED"/>
    <property type="match status" value="1"/>
</dbReference>
<dbReference type="PANTHER" id="PTHR43298:SF2">
    <property type="entry name" value="FMN_FAD EXPORTER YEEO-RELATED"/>
    <property type="match status" value="1"/>
</dbReference>
<feature type="transmembrane region" description="Helical" evidence="13">
    <location>
        <begin position="316"/>
        <end position="339"/>
    </location>
</feature>
<feature type="transmembrane region" description="Helical" evidence="13">
    <location>
        <begin position="420"/>
        <end position="436"/>
    </location>
</feature>
<organism evidence="14 15">
    <name type="scientific">Candidatus Caccovicinus merdipullorum</name>
    <dbReference type="NCBI Taxonomy" id="2840724"/>
    <lineage>
        <taxon>Bacteria</taxon>
        <taxon>Bacillati</taxon>
        <taxon>Bacillota</taxon>
        <taxon>Clostridia</taxon>
        <taxon>Eubacteriales</taxon>
        <taxon>Candidatus Caccovicinus</taxon>
    </lineage>
</organism>
<dbReference type="PIRSF" id="PIRSF006603">
    <property type="entry name" value="DinF"/>
    <property type="match status" value="1"/>
</dbReference>
<dbReference type="Pfam" id="PF01554">
    <property type="entry name" value="MatE"/>
    <property type="match status" value="2"/>
</dbReference>
<evidence type="ECO:0000256" key="9">
    <source>
        <dbReference type="ARBA" id="ARBA00022989"/>
    </source>
</evidence>